<dbReference type="EMBL" id="JAGGLB010000006">
    <property type="protein sequence ID" value="MBP1990673.1"/>
    <property type="molecule type" value="Genomic_DNA"/>
</dbReference>
<feature type="region of interest" description="Disordered" evidence="1">
    <location>
        <begin position="30"/>
        <end position="62"/>
    </location>
</feature>
<dbReference type="CDD" id="cd13580">
    <property type="entry name" value="PBP2_AlgQ_like_1"/>
    <property type="match status" value="1"/>
</dbReference>
<evidence type="ECO:0000313" key="2">
    <source>
        <dbReference type="EMBL" id="MBP1990673.1"/>
    </source>
</evidence>
<gene>
    <name evidence="2" type="ORF">J2Z66_002279</name>
</gene>
<protein>
    <submittedName>
        <fullName evidence="2">Aldouronate transport system substrate-binding protein</fullName>
    </submittedName>
</protein>
<sequence length="563" mass="62717">MKRKGARRVAILMAVIFVFAGLLAGCSSKGDKETTKPAATSDTKATAAPGDTAGEAGMKDGKYDPPIELTTVSNYTSLVKFDSGDDINNNMWTRYMLDTYGIKVTRKWATTSGEELQQKTNLMIASGDIPDFFAAEPQQFKQLSEAGLIEDLTEAYEKYAPPHVKQLMEEAGPEVLQSATIDGKLMAIPWTGLERESVPVVWIRSDWMKKLNLSAPQTMDDILKIADAFANQDPDGNQKKDTLGFMIDKDLNAAKGFLNGFHAYNNIWLKDASGKLVYSNIQPEMKAALGKLQEMFKGGQLDAEFAVKDMTKAFETIGANKVGMFFSDRGGANYPANTSLPNVEWNSYPVPSIDDQPAKLQHDLNIFGNYWVVKKGSKHPEAVLKVLEAFTEKFYFTTSDEDYKKFIAPPGDSNPVWFLAPAKMYRPLNNLESFRQVNAVLKGEKDASELTPQNRGVLDRINGYKGGDQSLWWEYAQNGPEGSGRIIEQYLKNDQFMPNQFTTTPTPAMISKQANLQAIMMETFTKIIMGTASLDEFDNFVSSWKKLGGDEMTKEVNDWYAKQ</sequence>
<evidence type="ECO:0000313" key="3">
    <source>
        <dbReference type="Proteomes" id="UP001519287"/>
    </source>
</evidence>
<evidence type="ECO:0000256" key="1">
    <source>
        <dbReference type="SAM" id="MobiDB-lite"/>
    </source>
</evidence>
<keyword evidence="3" id="KW-1185">Reference proteome</keyword>
<organism evidence="2 3">
    <name type="scientific">Paenibacillus eucommiae</name>
    <dbReference type="NCBI Taxonomy" id="1355755"/>
    <lineage>
        <taxon>Bacteria</taxon>
        <taxon>Bacillati</taxon>
        <taxon>Bacillota</taxon>
        <taxon>Bacilli</taxon>
        <taxon>Bacillales</taxon>
        <taxon>Paenibacillaceae</taxon>
        <taxon>Paenibacillus</taxon>
    </lineage>
</organism>
<dbReference type="RefSeq" id="WP_209971445.1">
    <property type="nucleotide sequence ID" value="NZ_JAGGLB010000006.1"/>
</dbReference>
<dbReference type="PROSITE" id="PS51257">
    <property type="entry name" value="PROKAR_LIPOPROTEIN"/>
    <property type="match status" value="1"/>
</dbReference>
<dbReference type="Proteomes" id="UP001519287">
    <property type="component" value="Unassembled WGS sequence"/>
</dbReference>
<accession>A0ABS4IT14</accession>
<name>A0ABS4IT14_9BACL</name>
<dbReference type="Gene3D" id="3.40.190.10">
    <property type="entry name" value="Periplasmic binding protein-like II"/>
    <property type="match status" value="3"/>
</dbReference>
<proteinExistence type="predicted"/>
<dbReference type="SUPFAM" id="SSF53850">
    <property type="entry name" value="Periplasmic binding protein-like II"/>
    <property type="match status" value="1"/>
</dbReference>
<dbReference type="InterPro" id="IPR050490">
    <property type="entry name" value="Bact_solute-bd_prot1"/>
</dbReference>
<dbReference type="PANTHER" id="PTHR43649">
    <property type="entry name" value="ARABINOSE-BINDING PROTEIN-RELATED"/>
    <property type="match status" value="1"/>
</dbReference>
<dbReference type="PANTHER" id="PTHR43649:SF12">
    <property type="entry name" value="DIACETYLCHITOBIOSE BINDING PROTEIN DASA"/>
    <property type="match status" value="1"/>
</dbReference>
<reference evidence="2 3" key="1">
    <citation type="submission" date="2021-03" db="EMBL/GenBank/DDBJ databases">
        <title>Genomic Encyclopedia of Type Strains, Phase IV (KMG-IV): sequencing the most valuable type-strain genomes for metagenomic binning, comparative biology and taxonomic classification.</title>
        <authorList>
            <person name="Goeker M."/>
        </authorList>
    </citation>
    <scope>NUCLEOTIDE SEQUENCE [LARGE SCALE GENOMIC DNA]</scope>
    <source>
        <strain evidence="2 3">DSM 26048</strain>
    </source>
</reference>
<comment type="caution">
    <text evidence="2">The sequence shown here is derived from an EMBL/GenBank/DDBJ whole genome shotgun (WGS) entry which is preliminary data.</text>
</comment>